<feature type="domain" description="Glycosyltransferase subfamily 4-like N-terminal" evidence="2">
    <location>
        <begin position="12"/>
        <end position="165"/>
    </location>
</feature>
<dbReference type="SUPFAM" id="SSF53756">
    <property type="entry name" value="UDP-Glycosyltransferase/glycogen phosphorylase"/>
    <property type="match status" value="1"/>
</dbReference>
<evidence type="ECO:0000313" key="4">
    <source>
        <dbReference type="Proteomes" id="UP001321582"/>
    </source>
</evidence>
<dbReference type="KEGG" id="haby:HLVA_02440"/>
<dbReference type="EMBL" id="AP027059">
    <property type="protein sequence ID" value="BDU49675.1"/>
    <property type="molecule type" value="Genomic_DNA"/>
</dbReference>
<dbReference type="InterPro" id="IPR028098">
    <property type="entry name" value="Glyco_trans_4-like_N"/>
</dbReference>
<keyword evidence="3" id="KW-0808">Transferase</keyword>
<evidence type="ECO:0000313" key="3">
    <source>
        <dbReference type="EMBL" id="BDU49675.1"/>
    </source>
</evidence>
<dbReference type="PANTHER" id="PTHR12526:SF630">
    <property type="entry name" value="GLYCOSYLTRANSFERASE"/>
    <property type="match status" value="1"/>
</dbReference>
<protein>
    <submittedName>
        <fullName evidence="3">Glycosyl transferase group 1</fullName>
    </submittedName>
</protein>
<dbReference type="Proteomes" id="UP001321582">
    <property type="component" value="Chromosome"/>
</dbReference>
<proteinExistence type="predicted"/>
<dbReference type="Pfam" id="PF00534">
    <property type="entry name" value="Glycos_transf_1"/>
    <property type="match status" value="1"/>
</dbReference>
<evidence type="ECO:0000259" key="1">
    <source>
        <dbReference type="Pfam" id="PF00534"/>
    </source>
</evidence>
<organism evidence="3 4">
    <name type="scientific">Haliovirga abyssi</name>
    <dbReference type="NCBI Taxonomy" id="2996794"/>
    <lineage>
        <taxon>Bacteria</taxon>
        <taxon>Fusobacteriati</taxon>
        <taxon>Fusobacteriota</taxon>
        <taxon>Fusobacteriia</taxon>
        <taxon>Fusobacteriales</taxon>
        <taxon>Haliovirgaceae</taxon>
        <taxon>Haliovirga</taxon>
    </lineage>
</organism>
<dbReference type="GO" id="GO:0016757">
    <property type="term" value="F:glycosyltransferase activity"/>
    <property type="evidence" value="ECO:0007669"/>
    <property type="project" value="InterPro"/>
</dbReference>
<name>A0AAU9D8T0_9FUSO</name>
<dbReference type="AlphaFoldDB" id="A0AAU9D8T0"/>
<keyword evidence="4" id="KW-1185">Reference proteome</keyword>
<dbReference type="Gene3D" id="3.40.50.2000">
    <property type="entry name" value="Glycogen Phosphorylase B"/>
    <property type="match status" value="2"/>
</dbReference>
<dbReference type="PANTHER" id="PTHR12526">
    <property type="entry name" value="GLYCOSYLTRANSFERASE"/>
    <property type="match status" value="1"/>
</dbReference>
<dbReference type="CDD" id="cd03801">
    <property type="entry name" value="GT4_PimA-like"/>
    <property type="match status" value="1"/>
</dbReference>
<dbReference type="InterPro" id="IPR001296">
    <property type="entry name" value="Glyco_trans_1"/>
</dbReference>
<dbReference type="RefSeq" id="WP_307904621.1">
    <property type="nucleotide sequence ID" value="NZ_AP027059.1"/>
</dbReference>
<accession>A0AAU9D8T0</accession>
<evidence type="ECO:0000259" key="2">
    <source>
        <dbReference type="Pfam" id="PF13439"/>
    </source>
</evidence>
<dbReference type="Pfam" id="PF13439">
    <property type="entry name" value="Glyco_transf_4"/>
    <property type="match status" value="1"/>
</dbReference>
<gene>
    <name evidence="3" type="ORF">HLVA_02440</name>
</gene>
<sequence length="365" mass="42032">MNILYSVMADGWGGLEKYPLTIYEELLKKGNNIYILTVNGSRLHQECMKRGIKVFVVDKIKKIDLKTIKYIKKLILELKIDVIHSNTTRELYNFYFALIGNKNIKYFITYHIGVPNHKEILHKILYKRVNKIIAINSREKNLMLENIPILNNKIELLYNGVDLKRFDRKKVELKNIREQFGIPEQGLLITGIGNLSDGKGISEFIDAAKIICDKYKNIYFLWIGEATYTKNKKALEEAKETIKNYEIDKNVYMAGYRNDIPEILKESDIFTLPAYGESFGIVYIEAMAMELPVIGCNSGGVPELIKDGKNGFLAEPRSAKSLANQFEKYIKNSELIKKHGKIGKEISERFSMKSHVEKLIKIYEG</sequence>
<feature type="domain" description="Glycosyl transferase family 1" evidence="1">
    <location>
        <begin position="175"/>
        <end position="344"/>
    </location>
</feature>
<reference evidence="3 4" key="1">
    <citation type="submission" date="2022-11" db="EMBL/GenBank/DDBJ databases">
        <title>Haliovirga abyssi gen. nov., sp. nov., a mesophilic fermentative bacterium isolated from the Iheya North hydrothermal field and the proposal of Haliovirgaceae fam. nov.</title>
        <authorList>
            <person name="Miyazaki U."/>
            <person name="Tame A."/>
            <person name="Miyazaki J."/>
            <person name="Takai K."/>
            <person name="Sawayama S."/>
            <person name="Kitajima M."/>
            <person name="Okamoto A."/>
            <person name="Nakagawa S."/>
        </authorList>
    </citation>
    <scope>NUCLEOTIDE SEQUENCE [LARGE SCALE GENOMIC DNA]</scope>
    <source>
        <strain evidence="3 4">IC12</strain>
    </source>
</reference>